<comment type="similarity">
    <text evidence="1">Belongs to the ComF/GntX family.</text>
</comment>
<keyword evidence="4" id="KW-1185">Reference proteome</keyword>
<dbReference type="PANTHER" id="PTHR47505:SF1">
    <property type="entry name" value="DNA UTILIZATION PROTEIN YHGH"/>
    <property type="match status" value="1"/>
</dbReference>
<evidence type="ECO:0000259" key="2">
    <source>
        <dbReference type="Pfam" id="PF00156"/>
    </source>
</evidence>
<dbReference type="Pfam" id="PF00156">
    <property type="entry name" value="Pribosyltran"/>
    <property type="match status" value="1"/>
</dbReference>
<dbReference type="Gene3D" id="3.40.50.2020">
    <property type="match status" value="1"/>
</dbReference>
<dbReference type="NCBIfam" id="NF008616">
    <property type="entry name" value="PRK11595.1"/>
    <property type="match status" value="1"/>
</dbReference>
<evidence type="ECO:0000313" key="4">
    <source>
        <dbReference type="Proteomes" id="UP000254848"/>
    </source>
</evidence>
<feature type="domain" description="Phosphoribosyltransferase" evidence="2">
    <location>
        <begin position="137"/>
        <end position="225"/>
    </location>
</feature>
<evidence type="ECO:0000256" key="1">
    <source>
        <dbReference type="ARBA" id="ARBA00008007"/>
    </source>
</evidence>
<protein>
    <submittedName>
        <fullName evidence="3">ComF family protein</fullName>
    </submittedName>
</protein>
<name>A0A370QU38_9GAMM</name>
<gene>
    <name evidence="3" type="ORF">C8D90_10381</name>
</gene>
<organism evidence="3 4">
    <name type="scientific">Enterobacillus tribolii</name>
    <dbReference type="NCBI Taxonomy" id="1487935"/>
    <lineage>
        <taxon>Bacteria</taxon>
        <taxon>Pseudomonadati</taxon>
        <taxon>Pseudomonadota</taxon>
        <taxon>Gammaproteobacteria</taxon>
        <taxon>Enterobacterales</taxon>
        <taxon>Hafniaceae</taxon>
        <taxon>Enterobacillus</taxon>
    </lineage>
</organism>
<dbReference type="InterPro" id="IPR000836">
    <property type="entry name" value="PRTase_dom"/>
</dbReference>
<dbReference type="InterPro" id="IPR051910">
    <property type="entry name" value="ComF/GntX_DNA_util-trans"/>
</dbReference>
<accession>A0A370QU38</accession>
<evidence type="ECO:0000313" key="3">
    <source>
        <dbReference type="EMBL" id="RDK92691.1"/>
    </source>
</evidence>
<dbReference type="AlphaFoldDB" id="A0A370QU38"/>
<dbReference type="CDD" id="cd06223">
    <property type="entry name" value="PRTases_typeI"/>
    <property type="match status" value="1"/>
</dbReference>
<dbReference type="RefSeq" id="WP_115457892.1">
    <property type="nucleotide sequence ID" value="NZ_QRAP01000003.1"/>
</dbReference>
<reference evidence="3 4" key="1">
    <citation type="submission" date="2018-07" db="EMBL/GenBank/DDBJ databases">
        <title>Genomic Encyclopedia of Type Strains, Phase IV (KMG-IV): sequencing the most valuable type-strain genomes for metagenomic binning, comparative biology and taxonomic classification.</title>
        <authorList>
            <person name="Goeker M."/>
        </authorList>
    </citation>
    <scope>NUCLEOTIDE SEQUENCE [LARGE SCALE GENOMIC DNA]</scope>
    <source>
        <strain evidence="3 4">DSM 103736</strain>
    </source>
</reference>
<proteinExistence type="inferred from homology"/>
<dbReference type="EMBL" id="QRAP01000003">
    <property type="protein sequence ID" value="RDK92691.1"/>
    <property type="molecule type" value="Genomic_DNA"/>
</dbReference>
<dbReference type="InterPro" id="IPR029057">
    <property type="entry name" value="PRTase-like"/>
</dbReference>
<dbReference type="OrthoDB" id="9793412at2"/>
<comment type="caution">
    <text evidence="3">The sequence shown here is derived from an EMBL/GenBank/DDBJ whole genome shotgun (WGS) entry which is preliminary data.</text>
</comment>
<dbReference type="Proteomes" id="UP000254848">
    <property type="component" value="Unassembled WGS sequence"/>
</dbReference>
<dbReference type="PANTHER" id="PTHR47505">
    <property type="entry name" value="DNA UTILIZATION PROTEIN YHGH"/>
    <property type="match status" value="1"/>
</dbReference>
<sequence>MLTPGVRCWLCQLPLKIAAHGICSVCCRTLLLPAALCPRCGLPAALPSIPCGRCQQKPPPWRQMIAVTDYRPPLSTLVQRLKYQGMWQLAPALARLMLLRYLQARRERGLSAVHRVVAVPLHHRRQWRRGFNQTQLLARPLARWLSCRTSAGLLRRVKNTPAQQTLTAGARRRNLRNAFVCTERLDGETILLLDDVITTGSTVAEISRLLLDAGAASVQVICLCRTL</sequence>
<dbReference type="SUPFAM" id="SSF53271">
    <property type="entry name" value="PRTase-like"/>
    <property type="match status" value="1"/>
</dbReference>